<dbReference type="RefSeq" id="WP_132251424.1">
    <property type="nucleotide sequence ID" value="NZ_SMAL01000003.1"/>
</dbReference>
<evidence type="ECO:0000313" key="2">
    <source>
        <dbReference type="Proteomes" id="UP000294902"/>
    </source>
</evidence>
<protein>
    <submittedName>
        <fullName evidence="1">Uncharacterized protein</fullName>
    </submittedName>
</protein>
<dbReference type="OrthoDB" id="1808902at2"/>
<keyword evidence="2" id="KW-1185">Reference proteome</keyword>
<dbReference type="AlphaFoldDB" id="A0A4R3MMV6"/>
<proteinExistence type="predicted"/>
<reference evidence="1 2" key="1">
    <citation type="submission" date="2019-03" db="EMBL/GenBank/DDBJ databases">
        <title>Genomic Encyclopedia of Type Strains, Phase IV (KMG-IV): sequencing the most valuable type-strain genomes for metagenomic binning, comparative biology and taxonomic classification.</title>
        <authorList>
            <person name="Goeker M."/>
        </authorList>
    </citation>
    <scope>NUCLEOTIDE SEQUENCE [LARGE SCALE GENOMIC DNA]</scope>
    <source>
        <strain evidence="1 2">DSM 24629</strain>
    </source>
</reference>
<evidence type="ECO:0000313" key="1">
    <source>
        <dbReference type="EMBL" id="TCT15595.1"/>
    </source>
</evidence>
<gene>
    <name evidence="1" type="ORF">EDC18_103303</name>
</gene>
<dbReference type="Proteomes" id="UP000294902">
    <property type="component" value="Unassembled WGS sequence"/>
</dbReference>
<name>A0A4R3MMV6_9FIRM</name>
<dbReference type="PROSITE" id="PS51257">
    <property type="entry name" value="PROKAR_LIPOPROTEIN"/>
    <property type="match status" value="1"/>
</dbReference>
<accession>A0A4R3MMV6</accession>
<comment type="caution">
    <text evidence="1">The sequence shown here is derived from an EMBL/GenBank/DDBJ whole genome shotgun (WGS) entry which is preliminary data.</text>
</comment>
<organism evidence="1 2">
    <name type="scientific">Natranaerovirga pectinivora</name>
    <dbReference type="NCBI Taxonomy" id="682400"/>
    <lineage>
        <taxon>Bacteria</taxon>
        <taxon>Bacillati</taxon>
        <taxon>Bacillota</taxon>
        <taxon>Clostridia</taxon>
        <taxon>Lachnospirales</taxon>
        <taxon>Natranaerovirgaceae</taxon>
        <taxon>Natranaerovirga</taxon>
    </lineage>
</organism>
<dbReference type="EMBL" id="SMAL01000003">
    <property type="protein sequence ID" value="TCT15595.1"/>
    <property type="molecule type" value="Genomic_DNA"/>
</dbReference>
<sequence>MKNKALKMIAMILILATLNTLLVLGCWPYFSSEELIEKSEVILIGRLNGNISEEQVKYESTIEIWITKWEIEVEQVIKGNVEESSINIVTTGAENKGITLSTSYRLDTTQEYVLLFLISYGEDYQPITPQGVKYITVGDKDNREDLYKRYNIFPEELQEELEDYILENEIAFDLDKEEEDKEDNKLLYGVTSVSLIGSYLLIKKRKK</sequence>